<protein>
    <recommendedName>
        <fullName evidence="6">Major facilitator superfamily (MFS) profile domain-containing protein</fullName>
    </recommendedName>
</protein>
<reference evidence="7 8" key="1">
    <citation type="submission" date="2024-05" db="EMBL/GenBank/DDBJ databases">
        <authorList>
            <person name="Wallberg A."/>
        </authorList>
    </citation>
    <scope>NUCLEOTIDE SEQUENCE [LARGE SCALE GENOMIC DNA]</scope>
</reference>
<dbReference type="PROSITE" id="PS50850">
    <property type="entry name" value="MFS"/>
    <property type="match status" value="1"/>
</dbReference>
<feature type="transmembrane region" description="Helical" evidence="5">
    <location>
        <begin position="43"/>
        <end position="60"/>
    </location>
</feature>
<dbReference type="SUPFAM" id="SSF103473">
    <property type="entry name" value="MFS general substrate transporter"/>
    <property type="match status" value="1"/>
</dbReference>
<dbReference type="Pfam" id="PF00083">
    <property type="entry name" value="Sugar_tr"/>
    <property type="match status" value="1"/>
</dbReference>
<evidence type="ECO:0000256" key="3">
    <source>
        <dbReference type="ARBA" id="ARBA00022989"/>
    </source>
</evidence>
<keyword evidence="2 5" id="KW-0812">Transmembrane</keyword>
<evidence type="ECO:0000313" key="8">
    <source>
        <dbReference type="Proteomes" id="UP001497623"/>
    </source>
</evidence>
<dbReference type="InterPro" id="IPR050549">
    <property type="entry name" value="MFS_Trehalose_Transporter"/>
</dbReference>
<comment type="subcellular location">
    <subcellularLocation>
        <location evidence="1">Membrane</location>
        <topology evidence="1">Multi-pass membrane protein</topology>
    </subcellularLocation>
</comment>
<feature type="transmembrane region" description="Helical" evidence="5">
    <location>
        <begin position="65"/>
        <end position="84"/>
    </location>
</feature>
<dbReference type="PANTHER" id="PTHR48021">
    <property type="match status" value="1"/>
</dbReference>
<evidence type="ECO:0000256" key="5">
    <source>
        <dbReference type="SAM" id="Phobius"/>
    </source>
</evidence>
<organism evidence="7 8">
    <name type="scientific">Meganyctiphanes norvegica</name>
    <name type="common">Northern krill</name>
    <name type="synonym">Thysanopoda norvegica</name>
    <dbReference type="NCBI Taxonomy" id="48144"/>
    <lineage>
        <taxon>Eukaryota</taxon>
        <taxon>Metazoa</taxon>
        <taxon>Ecdysozoa</taxon>
        <taxon>Arthropoda</taxon>
        <taxon>Crustacea</taxon>
        <taxon>Multicrustacea</taxon>
        <taxon>Malacostraca</taxon>
        <taxon>Eumalacostraca</taxon>
        <taxon>Eucarida</taxon>
        <taxon>Euphausiacea</taxon>
        <taxon>Euphausiidae</taxon>
        <taxon>Meganyctiphanes</taxon>
    </lineage>
</organism>
<dbReference type="PANTHER" id="PTHR48021:SF34">
    <property type="entry name" value="FACILITATED TREHALOSE TRANSPORTER TRET1-2 HOMOLOG-LIKE PROTEIN"/>
    <property type="match status" value="1"/>
</dbReference>
<feature type="non-terminal residue" evidence="7">
    <location>
        <position position="173"/>
    </location>
</feature>
<accession>A0AAV2RNE4</accession>
<proteinExistence type="predicted"/>
<dbReference type="InterPro" id="IPR020846">
    <property type="entry name" value="MFS_dom"/>
</dbReference>
<dbReference type="GO" id="GO:0022857">
    <property type="term" value="F:transmembrane transporter activity"/>
    <property type="evidence" value="ECO:0007669"/>
    <property type="project" value="InterPro"/>
</dbReference>
<dbReference type="InterPro" id="IPR005829">
    <property type="entry name" value="Sugar_transporter_CS"/>
</dbReference>
<evidence type="ECO:0000313" key="7">
    <source>
        <dbReference type="EMBL" id="CAL4129233.1"/>
    </source>
</evidence>
<dbReference type="PROSITE" id="PS00217">
    <property type="entry name" value="SUGAR_TRANSPORT_2"/>
    <property type="match status" value="1"/>
</dbReference>
<feature type="transmembrane region" description="Helical" evidence="5">
    <location>
        <begin position="90"/>
        <end position="111"/>
    </location>
</feature>
<gene>
    <name evidence="7" type="ORF">MNOR_LOCUS26268</name>
</gene>
<dbReference type="InterPro" id="IPR036259">
    <property type="entry name" value="MFS_trans_sf"/>
</dbReference>
<evidence type="ECO:0000256" key="4">
    <source>
        <dbReference type="ARBA" id="ARBA00023136"/>
    </source>
</evidence>
<sequence length="173" mass="18765">IVVTFACCLGPLACGFALAFNLTKNPAEQLVHTPVGTWRTHVYILGALIGGFFSGFLLNYGRKNVLLVTMVPMSLSWLAIIFATRPWMVFLFHGVSGMCTGIIMVMAQVYVAEISVPKVRGALSSAPLLAFQVGSLICYMLGEILLWKNLAIVGVCIAIPFFFCVVLCMPQSP</sequence>
<evidence type="ECO:0000259" key="6">
    <source>
        <dbReference type="PROSITE" id="PS50850"/>
    </source>
</evidence>
<dbReference type="GO" id="GO:0016020">
    <property type="term" value="C:membrane"/>
    <property type="evidence" value="ECO:0007669"/>
    <property type="project" value="UniProtKB-SubCell"/>
</dbReference>
<comment type="caution">
    <text evidence="7">The sequence shown here is derived from an EMBL/GenBank/DDBJ whole genome shotgun (WGS) entry which is preliminary data.</text>
</comment>
<dbReference type="EMBL" id="CAXKWB010025994">
    <property type="protein sequence ID" value="CAL4129233.1"/>
    <property type="molecule type" value="Genomic_DNA"/>
</dbReference>
<evidence type="ECO:0000256" key="1">
    <source>
        <dbReference type="ARBA" id="ARBA00004141"/>
    </source>
</evidence>
<dbReference type="InterPro" id="IPR005828">
    <property type="entry name" value="MFS_sugar_transport-like"/>
</dbReference>
<dbReference type="AlphaFoldDB" id="A0AAV2RNE4"/>
<keyword evidence="8" id="KW-1185">Reference proteome</keyword>
<feature type="non-terminal residue" evidence="7">
    <location>
        <position position="1"/>
    </location>
</feature>
<keyword evidence="4 5" id="KW-0472">Membrane</keyword>
<keyword evidence="3 5" id="KW-1133">Transmembrane helix</keyword>
<feature type="transmembrane region" description="Helical" evidence="5">
    <location>
        <begin position="123"/>
        <end position="144"/>
    </location>
</feature>
<evidence type="ECO:0000256" key="2">
    <source>
        <dbReference type="ARBA" id="ARBA00022692"/>
    </source>
</evidence>
<dbReference type="Proteomes" id="UP001497623">
    <property type="component" value="Unassembled WGS sequence"/>
</dbReference>
<feature type="transmembrane region" description="Helical" evidence="5">
    <location>
        <begin position="150"/>
        <end position="169"/>
    </location>
</feature>
<feature type="domain" description="Major facilitator superfamily (MFS) profile" evidence="6">
    <location>
        <begin position="1"/>
        <end position="173"/>
    </location>
</feature>
<dbReference type="Gene3D" id="1.20.1250.20">
    <property type="entry name" value="MFS general substrate transporter like domains"/>
    <property type="match status" value="1"/>
</dbReference>
<name>A0AAV2RNE4_MEGNR</name>